<feature type="domain" description="Protein kinase" evidence="10">
    <location>
        <begin position="23"/>
        <end position="281"/>
    </location>
</feature>
<sequence>MSEAERAGTSRTDKSARLLAGRYRLGDVLGRGGMGTVWRAEDETLGRTVAVKELRFPGNIDEEEKRRLITRTLREAKAIARIRNNSAVTVYDVVEEDDRPWIVMELVEGKSLAEAIREDGLLEPKRAAEVGLAVLDVLRSAHREGILHRDVKPSNVLIAEDGRVVLTDFGIAQVEGDPSITSTGMLVGAPSYISPERARGHKPGPAADLWSLGGLLYAAVEGTPPYDRGSAIATLTAVMTENLEEPKNAGPLRDVIYGLLNKDPAQRLDDAGARAMLNKVLHAPDEAAEPLDATKVVPLPAQPDERRRRGGAAGVGGKRTEEAGERLRGALRSVRKAAVGTGAAGAAAASRTKPGDGGRTAPGAAGTTAAPGTAATGTAGTAPVAPPPRRTGPGTGPGTRPGGVAAGSAAGAPNAHERPRSSGWPVVPPPDLPTRSAPRAPLTDVVPRRTLIIIAVVVALAVLGTVLALTLGGGDDDQGAEGGSGGNAVASTGPSGDTRQDRGSGTGTDGSASEPAGGADASGAADAGASASGEAGSESDDAGKSDDDEGVAATHQGGQGYRIGLPEGWKFASTGSSGDRFTGPGGQKLLVAWTSTPKGDPVADWKNQERYMVRSNYAKIRIEKVGYRGWNAADWEFTYTDGGTKYRTVDRGFVVNDHQGYALMYTAKADDWGGDLRRDTWRTLSKTFAPKS</sequence>
<evidence type="ECO:0000256" key="1">
    <source>
        <dbReference type="ARBA" id="ARBA00012513"/>
    </source>
</evidence>
<evidence type="ECO:0000256" key="8">
    <source>
        <dbReference type="SAM" id="MobiDB-lite"/>
    </source>
</evidence>
<evidence type="ECO:0000256" key="6">
    <source>
        <dbReference type="ARBA" id="ARBA00022840"/>
    </source>
</evidence>
<keyword evidence="2" id="KW-0723">Serine/threonine-protein kinase</keyword>
<dbReference type="PROSITE" id="PS00108">
    <property type="entry name" value="PROTEIN_KINASE_ST"/>
    <property type="match status" value="1"/>
</dbReference>
<evidence type="ECO:0000256" key="2">
    <source>
        <dbReference type="ARBA" id="ARBA00022527"/>
    </source>
</evidence>
<keyword evidence="4 7" id="KW-0547">Nucleotide-binding</keyword>
<dbReference type="CDD" id="cd14014">
    <property type="entry name" value="STKc_PknB_like"/>
    <property type="match status" value="1"/>
</dbReference>
<keyword evidence="6 7" id="KW-0067">ATP-binding</keyword>
<dbReference type="EMBL" id="JBHSJO010000001">
    <property type="protein sequence ID" value="MFC5015989.1"/>
    <property type="molecule type" value="Genomic_DNA"/>
</dbReference>
<feature type="region of interest" description="Disordered" evidence="8">
    <location>
        <begin position="478"/>
        <end position="566"/>
    </location>
</feature>
<feature type="compositionally biased region" description="Low complexity" evidence="8">
    <location>
        <begin position="361"/>
        <end position="383"/>
    </location>
</feature>
<dbReference type="GO" id="GO:0004674">
    <property type="term" value="F:protein serine/threonine kinase activity"/>
    <property type="evidence" value="ECO:0007669"/>
    <property type="project" value="UniProtKB-EC"/>
</dbReference>
<feature type="region of interest" description="Disordered" evidence="8">
    <location>
        <begin position="289"/>
        <end position="324"/>
    </location>
</feature>
<organism evidence="11 12">
    <name type="scientific">Streptomyces lienomycini</name>
    <dbReference type="NCBI Taxonomy" id="284035"/>
    <lineage>
        <taxon>Bacteria</taxon>
        <taxon>Bacillati</taxon>
        <taxon>Actinomycetota</taxon>
        <taxon>Actinomycetes</taxon>
        <taxon>Kitasatosporales</taxon>
        <taxon>Streptomycetaceae</taxon>
        <taxon>Streptomyces</taxon>
    </lineage>
</organism>
<dbReference type="Gene3D" id="1.10.510.10">
    <property type="entry name" value="Transferase(Phosphotransferase) domain 1"/>
    <property type="match status" value="1"/>
</dbReference>
<evidence type="ECO:0000256" key="7">
    <source>
        <dbReference type="PROSITE-ProRule" id="PRU10141"/>
    </source>
</evidence>
<dbReference type="RefSeq" id="WP_271416955.1">
    <property type="nucleotide sequence ID" value="NZ_BAAATN010000004.1"/>
</dbReference>
<keyword evidence="9" id="KW-0472">Membrane</keyword>
<dbReference type="Gene3D" id="3.30.200.20">
    <property type="entry name" value="Phosphorylase Kinase, domain 1"/>
    <property type="match status" value="1"/>
</dbReference>
<evidence type="ECO:0000256" key="3">
    <source>
        <dbReference type="ARBA" id="ARBA00022679"/>
    </source>
</evidence>
<evidence type="ECO:0000256" key="5">
    <source>
        <dbReference type="ARBA" id="ARBA00022777"/>
    </source>
</evidence>
<comment type="caution">
    <text evidence="11">The sequence shown here is derived from an EMBL/GenBank/DDBJ whole genome shotgun (WGS) entry which is preliminary data.</text>
</comment>
<gene>
    <name evidence="11" type="ORF">ACFPRC_13970</name>
</gene>
<dbReference type="SMART" id="SM00220">
    <property type="entry name" value="S_TKc"/>
    <property type="match status" value="1"/>
</dbReference>
<feature type="compositionally biased region" description="Low complexity" evidence="8">
    <location>
        <begin position="337"/>
        <end position="349"/>
    </location>
</feature>
<dbReference type="EC" id="2.7.11.1" evidence="1"/>
<feature type="transmembrane region" description="Helical" evidence="9">
    <location>
        <begin position="451"/>
        <end position="471"/>
    </location>
</feature>
<dbReference type="PROSITE" id="PS50011">
    <property type="entry name" value="PROTEIN_KINASE_DOM"/>
    <property type="match status" value="1"/>
</dbReference>
<keyword evidence="3 11" id="KW-0808">Transferase</keyword>
<feature type="compositionally biased region" description="Gly residues" evidence="8">
    <location>
        <begin position="393"/>
        <end position="405"/>
    </location>
</feature>
<dbReference type="InterPro" id="IPR000719">
    <property type="entry name" value="Prot_kinase_dom"/>
</dbReference>
<dbReference type="Proteomes" id="UP001595855">
    <property type="component" value="Unassembled WGS sequence"/>
</dbReference>
<dbReference type="PROSITE" id="PS00107">
    <property type="entry name" value="PROTEIN_KINASE_ATP"/>
    <property type="match status" value="1"/>
</dbReference>
<dbReference type="InterPro" id="IPR011009">
    <property type="entry name" value="Kinase-like_dom_sf"/>
</dbReference>
<evidence type="ECO:0000256" key="4">
    <source>
        <dbReference type="ARBA" id="ARBA00022741"/>
    </source>
</evidence>
<dbReference type="PANTHER" id="PTHR43289">
    <property type="entry name" value="MITOGEN-ACTIVATED PROTEIN KINASE KINASE KINASE 20-RELATED"/>
    <property type="match status" value="1"/>
</dbReference>
<dbReference type="InterPro" id="IPR008271">
    <property type="entry name" value="Ser/Thr_kinase_AS"/>
</dbReference>
<dbReference type="PANTHER" id="PTHR43289:SF6">
    <property type="entry name" value="SERINE_THREONINE-PROTEIN KINASE NEKL-3"/>
    <property type="match status" value="1"/>
</dbReference>
<proteinExistence type="predicted"/>
<feature type="region of interest" description="Disordered" evidence="8">
    <location>
        <begin position="336"/>
        <end position="440"/>
    </location>
</feature>
<protein>
    <recommendedName>
        <fullName evidence="1">non-specific serine/threonine protein kinase</fullName>
        <ecNumber evidence="1">2.7.11.1</ecNumber>
    </recommendedName>
</protein>
<dbReference type="Pfam" id="PF00069">
    <property type="entry name" value="Pkinase"/>
    <property type="match status" value="1"/>
</dbReference>
<evidence type="ECO:0000313" key="12">
    <source>
        <dbReference type="Proteomes" id="UP001595855"/>
    </source>
</evidence>
<dbReference type="SUPFAM" id="SSF56112">
    <property type="entry name" value="Protein kinase-like (PK-like)"/>
    <property type="match status" value="1"/>
</dbReference>
<keyword evidence="5 11" id="KW-0418">Kinase</keyword>
<keyword evidence="9" id="KW-1133">Transmembrane helix</keyword>
<reference evidence="12" key="1">
    <citation type="journal article" date="2019" name="Int. J. Syst. Evol. Microbiol.">
        <title>The Global Catalogue of Microorganisms (GCM) 10K type strain sequencing project: providing services to taxonomists for standard genome sequencing and annotation.</title>
        <authorList>
            <consortium name="The Broad Institute Genomics Platform"/>
            <consortium name="The Broad Institute Genome Sequencing Center for Infectious Disease"/>
            <person name="Wu L."/>
            <person name="Ma J."/>
        </authorList>
    </citation>
    <scope>NUCLEOTIDE SEQUENCE [LARGE SCALE GENOMIC DNA]</scope>
    <source>
        <strain evidence="12">CGMCC 4.1542</strain>
    </source>
</reference>
<feature type="binding site" evidence="7">
    <location>
        <position position="52"/>
    </location>
    <ligand>
        <name>ATP</name>
        <dbReference type="ChEBI" id="CHEBI:30616"/>
    </ligand>
</feature>
<accession>A0ABV9WUX7</accession>
<keyword evidence="9" id="KW-0812">Transmembrane</keyword>
<evidence type="ECO:0000256" key="9">
    <source>
        <dbReference type="SAM" id="Phobius"/>
    </source>
</evidence>
<evidence type="ECO:0000259" key="10">
    <source>
        <dbReference type="PROSITE" id="PS50011"/>
    </source>
</evidence>
<evidence type="ECO:0000313" key="11">
    <source>
        <dbReference type="EMBL" id="MFC5015989.1"/>
    </source>
</evidence>
<dbReference type="InterPro" id="IPR017441">
    <property type="entry name" value="Protein_kinase_ATP_BS"/>
</dbReference>
<keyword evidence="12" id="KW-1185">Reference proteome</keyword>
<feature type="compositionally biased region" description="Low complexity" evidence="8">
    <location>
        <begin position="509"/>
        <end position="536"/>
    </location>
</feature>
<name>A0ABV9WUX7_9ACTN</name>